<dbReference type="Gene3D" id="2.130.10.120">
    <property type="entry name" value="Prolyl oligopeptidase, N-terminal domain"/>
    <property type="match status" value="1"/>
</dbReference>
<keyword evidence="8" id="KW-1185">Reference proteome</keyword>
<feature type="domain" description="Peptidase S9 prolyl oligopeptidase catalytic" evidence="5">
    <location>
        <begin position="501"/>
        <end position="694"/>
    </location>
</feature>
<dbReference type="GO" id="GO:0005829">
    <property type="term" value="C:cytosol"/>
    <property type="evidence" value="ECO:0007669"/>
    <property type="project" value="TreeGrafter"/>
</dbReference>
<evidence type="ECO:0000313" key="8">
    <source>
        <dbReference type="Proteomes" id="UP000275281"/>
    </source>
</evidence>
<evidence type="ECO:0000256" key="2">
    <source>
        <dbReference type="ARBA" id="ARBA00022801"/>
    </source>
</evidence>
<protein>
    <submittedName>
        <fullName evidence="7">S9 family peptidase</fullName>
    </submittedName>
</protein>
<dbReference type="RefSeq" id="WP_124028544.1">
    <property type="nucleotide sequence ID" value="NZ_JBHRSN010000007.1"/>
</dbReference>
<gene>
    <name evidence="7" type="ORF">DRW07_13985</name>
</gene>
<dbReference type="InterPro" id="IPR029058">
    <property type="entry name" value="AB_hydrolase_fold"/>
</dbReference>
<dbReference type="GO" id="GO:0004252">
    <property type="term" value="F:serine-type endopeptidase activity"/>
    <property type="evidence" value="ECO:0007669"/>
    <property type="project" value="InterPro"/>
</dbReference>
<evidence type="ECO:0000256" key="4">
    <source>
        <dbReference type="SAM" id="SignalP"/>
    </source>
</evidence>
<dbReference type="SUPFAM" id="SSF53474">
    <property type="entry name" value="alpha/beta-Hydrolases"/>
    <property type="match status" value="1"/>
</dbReference>
<proteinExistence type="predicted"/>
<dbReference type="AlphaFoldDB" id="A0A3N5XZH1"/>
<dbReference type="Pfam" id="PF02897">
    <property type="entry name" value="Peptidase_S9_N"/>
    <property type="match status" value="1"/>
</dbReference>
<name>A0A3N5XZH1_9ALTE</name>
<evidence type="ECO:0000259" key="6">
    <source>
        <dbReference type="Pfam" id="PF02897"/>
    </source>
</evidence>
<dbReference type="PANTHER" id="PTHR42881:SF13">
    <property type="entry name" value="PROLYL ENDOPEPTIDASE"/>
    <property type="match status" value="1"/>
</dbReference>
<evidence type="ECO:0000259" key="5">
    <source>
        <dbReference type="Pfam" id="PF00326"/>
    </source>
</evidence>
<feature type="chain" id="PRO_5018099740" evidence="4">
    <location>
        <begin position="37"/>
        <end position="704"/>
    </location>
</feature>
<feature type="domain" description="Peptidase S9A N-terminal" evidence="6">
    <location>
        <begin position="39"/>
        <end position="434"/>
    </location>
</feature>
<sequence>MSVIQTKDKILNKDRKTTAARSLIFLLCTLAFSAIASSDDPYLWLEDVEGEKALAWVTKKNDNSLSYLKGQTTYQGIYEDTLSILNDKDRIPYAGERAGYYYNFWRDENHVRGIYRRTTLDEYKKDNSQWETVLDIDALAEKEGENWVYKGMNCHYPKYERCLVSLSRGGADATVVREFDMNSKSFVKNGFYLPEAKSSVSWRDDNSVFVGTNFGENSLTDSGYPRVVKIWQRGEPLARATTLYEAEKTSVSAGAFSMYDNGKTHHMLYDGTSFYTRDMYLLKGDNKIRVPIPEDASLIGLYNNKFFVQLKSEWKDFAQAEVIYADIDDVAKEDITFTSFIKPSDTRSIEGLNFTKSAILVTVMEHVKDKLFRYQLAENGEWKIEQVDFPTTGTISVFNTDPERDSFFVNYADFLSPSTLYLVDGKTLSINKLKSAKAHFDADNFVTTQKFATSKDGTQVPYFIVHRKDIALNGKNPTLLYAYGGFEVSMQPFYSASVGKNWLEKGGVYVLANIRGGGEYGPRWHQAALKENRHKAFEDFEAVAEQLIADKVTSPKHLGIQGGSNGGLLVGAAFTRRPELYNAVICQVPLLDMKRFNQLLAGASWMGEYGNPDIPEEWAYIKTYSPYHNLSKDGVYPKVFFTTSTRDDRVHPGHARKMVAKMEDMGFDVLYFENTEGGHAGAANNEQRAMVSSLNYVYLLNRLK</sequence>
<dbReference type="GO" id="GO:0006508">
    <property type="term" value="P:proteolysis"/>
    <property type="evidence" value="ECO:0007669"/>
    <property type="project" value="UniProtKB-KW"/>
</dbReference>
<evidence type="ECO:0000313" key="7">
    <source>
        <dbReference type="EMBL" id="RPJ65913.1"/>
    </source>
</evidence>
<dbReference type="InterPro" id="IPR023302">
    <property type="entry name" value="Pept_S9A_N"/>
</dbReference>
<dbReference type="InterPro" id="IPR001375">
    <property type="entry name" value="Peptidase_S9_cat"/>
</dbReference>
<dbReference type="EMBL" id="RPOK01000004">
    <property type="protein sequence ID" value="RPJ65913.1"/>
    <property type="molecule type" value="Genomic_DNA"/>
</dbReference>
<dbReference type="SUPFAM" id="SSF50993">
    <property type="entry name" value="Peptidase/esterase 'gauge' domain"/>
    <property type="match status" value="1"/>
</dbReference>
<dbReference type="InterPro" id="IPR051167">
    <property type="entry name" value="Prolyl_oligopep/macrocyclase"/>
</dbReference>
<comment type="caution">
    <text evidence="7">The sequence shown here is derived from an EMBL/GenBank/DDBJ whole genome shotgun (WGS) entry which is preliminary data.</text>
</comment>
<keyword evidence="3" id="KW-0720">Serine protease</keyword>
<dbReference type="OrthoDB" id="9801421at2"/>
<dbReference type="Pfam" id="PF00326">
    <property type="entry name" value="Peptidase_S9"/>
    <property type="match status" value="1"/>
</dbReference>
<organism evidence="7 8">
    <name type="scientific">Alteromonas sediminis</name>
    <dbReference type="NCBI Taxonomy" id="2259342"/>
    <lineage>
        <taxon>Bacteria</taxon>
        <taxon>Pseudomonadati</taxon>
        <taxon>Pseudomonadota</taxon>
        <taxon>Gammaproteobacteria</taxon>
        <taxon>Alteromonadales</taxon>
        <taxon>Alteromonadaceae</taxon>
        <taxon>Alteromonas/Salinimonas group</taxon>
        <taxon>Alteromonas</taxon>
    </lineage>
</organism>
<evidence type="ECO:0000256" key="3">
    <source>
        <dbReference type="ARBA" id="ARBA00022825"/>
    </source>
</evidence>
<reference evidence="7 8" key="1">
    <citation type="submission" date="2018-11" db="EMBL/GenBank/DDBJ databases">
        <authorList>
            <person name="Ye M.-Q."/>
            <person name="Du Z.-J."/>
        </authorList>
    </citation>
    <scope>NUCLEOTIDE SEQUENCE [LARGE SCALE GENOMIC DNA]</scope>
    <source>
        <strain evidence="7 8">U0105</strain>
    </source>
</reference>
<dbReference type="InterPro" id="IPR002470">
    <property type="entry name" value="Peptidase_S9A"/>
</dbReference>
<feature type="signal peptide" evidence="4">
    <location>
        <begin position="1"/>
        <end position="36"/>
    </location>
</feature>
<dbReference type="Proteomes" id="UP000275281">
    <property type="component" value="Unassembled WGS sequence"/>
</dbReference>
<dbReference type="GO" id="GO:0070012">
    <property type="term" value="F:oligopeptidase activity"/>
    <property type="evidence" value="ECO:0007669"/>
    <property type="project" value="TreeGrafter"/>
</dbReference>
<evidence type="ECO:0000256" key="1">
    <source>
        <dbReference type="ARBA" id="ARBA00022670"/>
    </source>
</evidence>
<accession>A0A3N5XZH1</accession>
<keyword evidence="1" id="KW-0645">Protease</keyword>
<keyword evidence="2" id="KW-0378">Hydrolase</keyword>
<keyword evidence="4" id="KW-0732">Signal</keyword>
<dbReference type="Gene3D" id="3.40.50.1820">
    <property type="entry name" value="alpha/beta hydrolase"/>
    <property type="match status" value="1"/>
</dbReference>
<dbReference type="PRINTS" id="PR00862">
    <property type="entry name" value="PROLIGOPTASE"/>
</dbReference>
<dbReference type="PANTHER" id="PTHR42881">
    <property type="entry name" value="PROLYL ENDOPEPTIDASE"/>
    <property type="match status" value="1"/>
</dbReference>